<evidence type="ECO:0000259" key="2">
    <source>
        <dbReference type="SMART" id="SM00858"/>
    </source>
</evidence>
<evidence type="ECO:0000256" key="1">
    <source>
        <dbReference type="SAM" id="Phobius"/>
    </source>
</evidence>
<dbReference type="OrthoDB" id="1757906at2"/>
<dbReference type="AlphaFoldDB" id="A0A0F5I5L5"/>
<dbReference type="Proteomes" id="UP000031563">
    <property type="component" value="Unassembled WGS sequence"/>
</dbReference>
<comment type="caution">
    <text evidence="3">The sequence shown here is derived from an EMBL/GenBank/DDBJ whole genome shotgun (WGS) entry which is preliminary data.</text>
</comment>
<dbReference type="RefSeq" id="WP_040047707.1">
    <property type="nucleotide sequence ID" value="NZ_JWIR02000029.1"/>
</dbReference>
<reference evidence="3" key="1">
    <citation type="submission" date="2015-02" db="EMBL/GenBank/DDBJ databases">
        <title>Genome Assembly of Bacillaceae bacterium MTCC 8252.</title>
        <authorList>
            <person name="Verma A."/>
            <person name="Khatri I."/>
            <person name="Mual P."/>
            <person name="Subramanian S."/>
            <person name="Krishnamurthi S."/>
        </authorList>
    </citation>
    <scope>NUCLEOTIDE SEQUENCE [LARGE SCALE GENOMIC DNA]</scope>
    <source>
        <strain evidence="3">MTCC 8252</strain>
    </source>
</reference>
<name>A0A0F5I5L5_BACTR</name>
<evidence type="ECO:0000313" key="4">
    <source>
        <dbReference type="Proteomes" id="UP000031563"/>
    </source>
</evidence>
<keyword evidence="1" id="KW-0472">Membrane</keyword>
<dbReference type="EMBL" id="JWIR02000029">
    <property type="protein sequence ID" value="KKB40442.1"/>
    <property type="molecule type" value="Genomic_DNA"/>
</dbReference>
<dbReference type="InterPro" id="IPR031571">
    <property type="entry name" value="RcpC_dom"/>
</dbReference>
<protein>
    <submittedName>
        <fullName evidence="3">Flp pilus assembly protein RcpC/CpaB</fullName>
    </submittedName>
</protein>
<accession>A0A0F5I5L5</accession>
<dbReference type="SMART" id="SM00858">
    <property type="entry name" value="SAF"/>
    <property type="match status" value="1"/>
</dbReference>
<organism evidence="3 4">
    <name type="scientific">Bacillus thermotolerans</name>
    <name type="common">Quasibacillus thermotolerans</name>
    <dbReference type="NCBI Taxonomy" id="1221996"/>
    <lineage>
        <taxon>Bacteria</taxon>
        <taxon>Bacillati</taxon>
        <taxon>Bacillota</taxon>
        <taxon>Bacilli</taxon>
        <taxon>Bacillales</taxon>
        <taxon>Bacillaceae</taxon>
        <taxon>Bacillus</taxon>
    </lineage>
</organism>
<dbReference type="InterPro" id="IPR017592">
    <property type="entry name" value="Pilus_assmbl_Flp-typ_CpaB"/>
</dbReference>
<dbReference type="STRING" id="1221996.QY95_01437"/>
<dbReference type="Gene3D" id="2.30.30.40">
    <property type="entry name" value="SH3 Domains"/>
    <property type="match status" value="1"/>
</dbReference>
<feature type="transmembrane region" description="Helical" evidence="1">
    <location>
        <begin position="7"/>
        <end position="25"/>
    </location>
</feature>
<feature type="domain" description="SAF" evidence="2">
    <location>
        <begin position="40"/>
        <end position="102"/>
    </location>
</feature>
<dbReference type="Pfam" id="PF16976">
    <property type="entry name" value="RcpC"/>
    <property type="match status" value="1"/>
</dbReference>
<dbReference type="CDD" id="cd11614">
    <property type="entry name" value="SAF_CpaB_FlgA_like"/>
    <property type="match status" value="1"/>
</dbReference>
<proteinExistence type="predicted"/>
<dbReference type="Gene3D" id="3.90.1210.10">
    <property type="entry name" value="Antifreeze-like/N-acetylneuraminic acid synthase C-terminal domain"/>
    <property type="match status" value="1"/>
</dbReference>
<evidence type="ECO:0000313" key="3">
    <source>
        <dbReference type="EMBL" id="KKB40442.1"/>
    </source>
</evidence>
<keyword evidence="1" id="KW-0812">Transmembrane</keyword>
<sequence length="318" mass="35132">MKRKKLVFLAIISGFITTMLFYMFLTKGTEATGEPPVPMVKAVQAAQGMKKNEKITEENITTVEVPQDQLHPEAVQDPQTIIGKYISADLKQGEIIMQHRIQNTEEETKVVSRKIKEGYRAVSISVDYVKTVSNLIVPGDFVDVVLIEQASESAPEPIDTELVLEKVEVLSVGKQMAEKEAASEDTEEGAEPDYLAVTLELNQYDAIKLINASARGSLQLILNSRLSAHGNEPSEDTVEGASQKGPNKAQLLYVSKRATVHEKPSTHAHAITAAEEGAELIFLGDRRRDEADGLWFRVVTADRKQGWISSQFVKQKGE</sequence>
<gene>
    <name evidence="3" type="ORF">QY95_01437</name>
</gene>
<dbReference type="InterPro" id="IPR013974">
    <property type="entry name" value="SAF"/>
</dbReference>
<dbReference type="Pfam" id="PF08666">
    <property type="entry name" value="SAF"/>
    <property type="match status" value="1"/>
</dbReference>
<dbReference type="NCBIfam" id="TIGR03177">
    <property type="entry name" value="pilus_cpaB"/>
    <property type="match status" value="1"/>
</dbReference>
<keyword evidence="1" id="KW-1133">Transmembrane helix</keyword>
<keyword evidence="4" id="KW-1185">Reference proteome</keyword>